<name>A0A1D7TTP9_9LACO</name>
<evidence type="ECO:0000313" key="2">
    <source>
        <dbReference type="Proteomes" id="UP000094723"/>
    </source>
</evidence>
<keyword evidence="1" id="KW-0614">Plasmid</keyword>
<proteinExistence type="predicted"/>
<dbReference type="AlphaFoldDB" id="A0A1D7TTP9"/>
<gene>
    <name evidence="1" type="ORF">BHF65_08555</name>
</gene>
<sequence length="168" mass="19181">MNAVEVVNEIKKRVNGVYISSDLIEYLQEVNAKYPGKLKPIAKGASFKGIQKDHKVINRLIQSVSDNEKTFSYTRTYSILNYTMNNISENLSETLSKTTTFSVGFEILENVTSIELVQVKQGNHDITEHFNLEKDGSRFMLNFDNEMTQKMVEKSLTLSFEIKETLAL</sequence>
<dbReference type="RefSeq" id="WP_069469537.1">
    <property type="nucleotide sequence ID" value="NZ_CP017108.1"/>
</dbReference>
<accession>A0A1D7TTP9</accession>
<protein>
    <submittedName>
        <fullName evidence="1">Uncharacterized protein</fullName>
    </submittedName>
</protein>
<dbReference type="Proteomes" id="UP000094723">
    <property type="component" value="Plasmid pLS_1"/>
</dbReference>
<reference evidence="1 2" key="1">
    <citation type="submission" date="2016-09" db="EMBL/GenBank/DDBJ databases">
        <title>Complete Genome Sequence of Lactobacillus salivarius Jin.</title>
        <authorList>
            <person name="Jin N."/>
            <person name="Li C."/>
            <person name="Wang M."/>
            <person name="Ren D."/>
            <person name="Di Y."/>
            <person name="Pan R."/>
            <person name="Du S."/>
            <person name="Lu H."/>
            <person name="Li X."/>
            <person name="Tian M."/>
        </authorList>
    </citation>
    <scope>NUCLEOTIDE SEQUENCE [LARGE SCALE GENOMIC DNA]</scope>
    <source>
        <strain evidence="1 2">CICC 23174</strain>
        <plasmid evidence="2">pls_1 sequence</plasmid>
    </source>
</reference>
<evidence type="ECO:0000313" key="1">
    <source>
        <dbReference type="EMBL" id="AOO74327.1"/>
    </source>
</evidence>
<dbReference type="EMBL" id="CP017108">
    <property type="protein sequence ID" value="AOO74327.1"/>
    <property type="molecule type" value="Genomic_DNA"/>
</dbReference>
<organism evidence="1 2">
    <name type="scientific">Ligilactobacillus salivarius</name>
    <dbReference type="NCBI Taxonomy" id="1624"/>
    <lineage>
        <taxon>Bacteria</taxon>
        <taxon>Bacillati</taxon>
        <taxon>Bacillota</taxon>
        <taxon>Bacilli</taxon>
        <taxon>Lactobacillales</taxon>
        <taxon>Lactobacillaceae</taxon>
        <taxon>Ligilactobacillus</taxon>
    </lineage>
</organism>
<geneLocation type="plasmid" evidence="2">
    <name>pls_1 sequence</name>
</geneLocation>